<sequence length="119" mass="13199">MNPPPFILVADRRTLKAFSSEGGQRLRLINAIAITDTPGDQDTRLSRDSFARQAAGHVARLLQAHQPERWAFAAPPEVNGAILDGLSPKWLTTLQDNLPRDLHREAPGSLTKLFQRPLN</sequence>
<proteinExistence type="predicted"/>
<dbReference type="Pfam" id="PF10116">
    <property type="entry name" value="Host_attach"/>
    <property type="match status" value="1"/>
</dbReference>
<protein>
    <submittedName>
        <fullName evidence="1">Protein required for attachment to host cells</fullName>
    </submittedName>
</protein>
<reference evidence="1 2" key="1">
    <citation type="submission" date="2018-06" db="EMBL/GenBank/DDBJ databases">
        <title>Genomic Encyclopedia of Type Strains, Phase IV (KMG-IV): sequencing the most valuable type-strain genomes for metagenomic binning, comparative biology and taxonomic classification.</title>
        <authorList>
            <person name="Goeker M."/>
        </authorList>
    </citation>
    <scope>NUCLEOTIDE SEQUENCE [LARGE SCALE GENOMIC DNA]</scope>
    <source>
        <strain evidence="1 2">DSM 25532</strain>
    </source>
</reference>
<comment type="caution">
    <text evidence="1">The sequence shown here is derived from an EMBL/GenBank/DDBJ whole genome shotgun (WGS) entry which is preliminary data.</text>
</comment>
<name>A0A366HUD5_9BACT</name>
<dbReference type="Proteomes" id="UP000253426">
    <property type="component" value="Unassembled WGS sequence"/>
</dbReference>
<dbReference type="InterPro" id="IPR019291">
    <property type="entry name" value="Host_attachment_protein"/>
</dbReference>
<gene>
    <name evidence="1" type="ORF">DES53_101703</name>
</gene>
<organism evidence="1 2">
    <name type="scientific">Roseimicrobium gellanilyticum</name>
    <dbReference type="NCBI Taxonomy" id="748857"/>
    <lineage>
        <taxon>Bacteria</taxon>
        <taxon>Pseudomonadati</taxon>
        <taxon>Verrucomicrobiota</taxon>
        <taxon>Verrucomicrobiia</taxon>
        <taxon>Verrucomicrobiales</taxon>
        <taxon>Verrucomicrobiaceae</taxon>
        <taxon>Roseimicrobium</taxon>
    </lineage>
</organism>
<evidence type="ECO:0000313" key="1">
    <source>
        <dbReference type="EMBL" id="RBP47903.1"/>
    </source>
</evidence>
<dbReference type="AlphaFoldDB" id="A0A366HUD5"/>
<dbReference type="RefSeq" id="WP_170156818.1">
    <property type="nucleotide sequence ID" value="NZ_QNRR01000001.1"/>
</dbReference>
<evidence type="ECO:0000313" key="2">
    <source>
        <dbReference type="Proteomes" id="UP000253426"/>
    </source>
</evidence>
<keyword evidence="2" id="KW-1185">Reference proteome</keyword>
<dbReference type="EMBL" id="QNRR01000001">
    <property type="protein sequence ID" value="RBP47903.1"/>
    <property type="molecule type" value="Genomic_DNA"/>
</dbReference>
<accession>A0A366HUD5</accession>